<name>C5M2Q7_CANTT</name>
<evidence type="ECO:0000256" key="1">
    <source>
        <dbReference type="SAM" id="MobiDB-lite"/>
    </source>
</evidence>
<dbReference type="eggNOG" id="ENOG502RQ2Z">
    <property type="taxonomic scope" value="Eukaryota"/>
</dbReference>
<sequence>MELLKYFQYSIQPSTMKTDTPPQYTLRPTSGYFAPQHPPQLPPRPNDSYAPPPEKGYPPPPPPRQYQQPPPEKSYPPVQQYQQPPPPQEQYYYPPDQYQSRDLNYNQVQQYQASPPLSNSNGWEIMIDNKILDDDYKIFISKDSYDKYSSFSKKNKSREVIDLQQQGFGVPIFKVEAILLSFHDKFLNFKRYLPTSSHPFNHKKDYYDFCLVKKFIHMNYDSYVFEFKPDPNNRNFDFKIVMFSHQILPINDYLYKGVKHRWINDSYEGSIKRIWNLRYSFTHTILNPNQISLTDNWDGKSNKLDRKLFKNPYLGGLLKKIFNLNSSFPKPEYYGYSNVDTLRETDDLMGFGHADLNINNSSQTNSNISHESIFSLSEDELVSICIATTLKRQQDLDREESDDDV</sequence>
<proteinExistence type="predicted"/>
<reference evidence="2 3" key="1">
    <citation type="journal article" date="2009" name="Nature">
        <title>Evolution of pathogenicity and sexual reproduction in eight Candida genomes.</title>
        <authorList>
            <person name="Butler G."/>
            <person name="Rasmussen M.D."/>
            <person name="Lin M.F."/>
            <person name="Santos M.A."/>
            <person name="Sakthikumar S."/>
            <person name="Munro C.A."/>
            <person name="Rheinbay E."/>
            <person name="Grabherr M."/>
            <person name="Forche A."/>
            <person name="Reedy J.L."/>
            <person name="Agrafioti I."/>
            <person name="Arnaud M.B."/>
            <person name="Bates S."/>
            <person name="Brown A.J."/>
            <person name="Brunke S."/>
            <person name="Costanzo M.C."/>
            <person name="Fitzpatrick D.A."/>
            <person name="de Groot P.W."/>
            <person name="Harris D."/>
            <person name="Hoyer L.L."/>
            <person name="Hube B."/>
            <person name="Klis F.M."/>
            <person name="Kodira C."/>
            <person name="Lennard N."/>
            <person name="Logue M.E."/>
            <person name="Martin R."/>
            <person name="Neiman A.M."/>
            <person name="Nikolaou E."/>
            <person name="Quail M.A."/>
            <person name="Quinn J."/>
            <person name="Santos M.C."/>
            <person name="Schmitzberger F.F."/>
            <person name="Sherlock G."/>
            <person name="Shah P."/>
            <person name="Silverstein K.A."/>
            <person name="Skrzypek M.S."/>
            <person name="Soll D."/>
            <person name="Staggs R."/>
            <person name="Stansfield I."/>
            <person name="Stumpf M.P."/>
            <person name="Sudbery P.E."/>
            <person name="Srikantha T."/>
            <person name="Zeng Q."/>
            <person name="Berman J."/>
            <person name="Berriman M."/>
            <person name="Heitman J."/>
            <person name="Gow N.A."/>
            <person name="Lorenz M.C."/>
            <person name="Birren B.W."/>
            <person name="Kellis M."/>
            <person name="Cuomo C.A."/>
        </authorList>
    </citation>
    <scope>NUCLEOTIDE SEQUENCE [LARGE SCALE GENOMIC DNA]</scope>
    <source>
        <strain evidence="3">ATCC MYA-3404 / T1</strain>
    </source>
</reference>
<dbReference type="RefSeq" id="XP_002545565.1">
    <property type="nucleotide sequence ID" value="XM_002545519.1"/>
</dbReference>
<dbReference type="Proteomes" id="UP000002037">
    <property type="component" value="Unassembled WGS sequence"/>
</dbReference>
<dbReference type="EMBL" id="GG692395">
    <property type="protein sequence ID" value="EER35607.1"/>
    <property type="molecule type" value="Genomic_DNA"/>
</dbReference>
<feature type="region of interest" description="Disordered" evidence="1">
    <location>
        <begin position="9"/>
        <end position="98"/>
    </location>
</feature>
<evidence type="ECO:0000313" key="3">
    <source>
        <dbReference type="Proteomes" id="UP000002037"/>
    </source>
</evidence>
<dbReference type="VEuPathDB" id="FungiDB:CTRG_00346"/>
<dbReference type="OrthoDB" id="4026683at2759"/>
<organism evidence="2 3">
    <name type="scientific">Candida tropicalis (strain ATCC MYA-3404 / T1)</name>
    <name type="common">Yeast</name>
    <dbReference type="NCBI Taxonomy" id="294747"/>
    <lineage>
        <taxon>Eukaryota</taxon>
        <taxon>Fungi</taxon>
        <taxon>Dikarya</taxon>
        <taxon>Ascomycota</taxon>
        <taxon>Saccharomycotina</taxon>
        <taxon>Pichiomycetes</taxon>
        <taxon>Debaryomycetaceae</taxon>
        <taxon>Candida/Lodderomyces clade</taxon>
        <taxon>Candida</taxon>
    </lineage>
</organism>
<dbReference type="KEGG" id="ctp:CTRG_00346"/>
<protein>
    <submittedName>
        <fullName evidence="2">Uncharacterized protein</fullName>
    </submittedName>
</protein>
<feature type="compositionally biased region" description="Low complexity" evidence="1">
    <location>
        <begin position="89"/>
        <end position="98"/>
    </location>
</feature>
<dbReference type="AlphaFoldDB" id="C5M2Q7"/>
<keyword evidence="3" id="KW-1185">Reference proteome</keyword>
<feature type="compositionally biased region" description="Pro residues" evidence="1">
    <location>
        <begin position="36"/>
        <end position="74"/>
    </location>
</feature>
<gene>
    <name evidence="2" type="ORF">CTRG_00346</name>
</gene>
<evidence type="ECO:0000313" key="2">
    <source>
        <dbReference type="EMBL" id="EER35607.1"/>
    </source>
</evidence>
<dbReference type="GeneID" id="8296182"/>
<dbReference type="HOGENOM" id="CLU_056751_0_0_1"/>
<accession>C5M2Q7</accession>
<feature type="compositionally biased region" description="Polar residues" evidence="1">
    <location>
        <begin position="9"/>
        <end position="28"/>
    </location>
</feature>